<dbReference type="Proteomes" id="UP000287651">
    <property type="component" value="Unassembled WGS sequence"/>
</dbReference>
<dbReference type="Pfam" id="PF04601">
    <property type="entry name" value="DUF569"/>
    <property type="match status" value="2"/>
</dbReference>
<organism evidence="3 4">
    <name type="scientific">Ensete ventricosum</name>
    <name type="common">Abyssinian banana</name>
    <name type="synonym">Musa ensete</name>
    <dbReference type="NCBI Taxonomy" id="4639"/>
    <lineage>
        <taxon>Eukaryota</taxon>
        <taxon>Viridiplantae</taxon>
        <taxon>Streptophyta</taxon>
        <taxon>Embryophyta</taxon>
        <taxon>Tracheophyta</taxon>
        <taxon>Spermatophyta</taxon>
        <taxon>Magnoliopsida</taxon>
        <taxon>Liliopsida</taxon>
        <taxon>Zingiberales</taxon>
        <taxon>Musaceae</taxon>
        <taxon>Ensete</taxon>
    </lineage>
</organism>
<evidence type="ECO:0000259" key="2">
    <source>
        <dbReference type="Pfam" id="PF04601"/>
    </source>
</evidence>
<dbReference type="InterPro" id="IPR008999">
    <property type="entry name" value="Actin-crosslinking"/>
</dbReference>
<dbReference type="PANTHER" id="PTHR31205:SF69">
    <property type="entry name" value="ACTIN CROSS-LINKING PROTEIN (DUF569)"/>
    <property type="match status" value="1"/>
</dbReference>
<dbReference type="PANTHER" id="PTHR31205">
    <property type="entry name" value="ACTIN CROSS-LINKING PROTEIN (DUF569)"/>
    <property type="match status" value="1"/>
</dbReference>
<feature type="non-terminal residue" evidence="3">
    <location>
        <position position="1"/>
    </location>
</feature>
<feature type="region of interest" description="Disordered" evidence="1">
    <location>
        <begin position="148"/>
        <end position="174"/>
    </location>
</feature>
<name>A0A426XZ95_ENSVE</name>
<dbReference type="AlphaFoldDB" id="A0A426XZ95"/>
<dbReference type="Gene3D" id="2.80.10.50">
    <property type="match status" value="1"/>
</dbReference>
<dbReference type="InterPro" id="IPR007679">
    <property type="entry name" value="DUF569"/>
</dbReference>
<evidence type="ECO:0000313" key="3">
    <source>
        <dbReference type="EMBL" id="RRT44819.1"/>
    </source>
</evidence>
<feature type="compositionally biased region" description="Low complexity" evidence="1">
    <location>
        <begin position="150"/>
        <end position="174"/>
    </location>
</feature>
<protein>
    <recommendedName>
        <fullName evidence="2">DUF569 domain-containing protein</fullName>
    </recommendedName>
</protein>
<gene>
    <name evidence="3" type="ORF">B296_00026205</name>
</gene>
<feature type="domain" description="DUF569" evidence="2">
    <location>
        <begin position="4"/>
        <end position="125"/>
    </location>
</feature>
<comment type="caution">
    <text evidence="3">The sequence shown here is derived from an EMBL/GenBank/DDBJ whole genome shotgun (WGS) entry which is preliminary data.</text>
</comment>
<dbReference type="SUPFAM" id="SSF50405">
    <property type="entry name" value="Actin-crosslinking proteins"/>
    <property type="match status" value="1"/>
</dbReference>
<evidence type="ECO:0000313" key="4">
    <source>
        <dbReference type="Proteomes" id="UP000287651"/>
    </source>
</evidence>
<dbReference type="EMBL" id="AMZH03016225">
    <property type="protein sequence ID" value="RRT44819.1"/>
    <property type="molecule type" value="Genomic_DNA"/>
</dbReference>
<accession>A0A426XZ95</accession>
<reference evidence="3 4" key="1">
    <citation type="journal article" date="2014" name="Agronomy (Basel)">
        <title>A Draft Genome Sequence for Ensete ventricosum, the Drought-Tolerant Tree Against Hunger.</title>
        <authorList>
            <person name="Harrison J."/>
            <person name="Moore K.A."/>
            <person name="Paszkiewicz K."/>
            <person name="Jones T."/>
            <person name="Grant M."/>
            <person name="Ambacheew D."/>
            <person name="Muzemil S."/>
            <person name="Studholme D.J."/>
        </authorList>
    </citation>
    <scope>NUCLEOTIDE SEQUENCE [LARGE SCALE GENOMIC DNA]</scope>
</reference>
<sequence>ESAMDFFAVARVIRLRSFNQKYLVAMEDTNRVDMEEFGFSDGARWTVEIIANEQRLRLRSLWNRYLASDYFMVSQQLLYRVGYHYDWQPLADGPHVLLRLNDVRYLSAAQLPMPWYVNVSLGTPSWDTSWAPFYWDVEIVAAEHPPLLPPSQAAAPTPSSTAAGPSSSSGQAGPFDRSNVPIRFLTGAAEASSASTMAATLSSPTNAAAASAATASTIRGVLDDHRFILADLDGSWTAFFPKLMNLFEASLILESSCRPRSPPCFPVLNAQLMDREINYFVANDRGFWNPAYVRTLTFTDTSTSELVRRLKAEMRIEDIYVCAFNHRTGCLIALGEELSNMFEFFNDLVVFIALLPREFLRLLSPASSLLSKELFLDRLLFTDRLVQRFQTATAYHLQSVQINRYLVAEGDLLYLRTDRSSIGARWTIEVITNARNQQRIRFRSCFGWCLSASMTWYSLQRLASGDNAISPQMIEVIDAGRDEWLPFPVCSHFMLCGILDYFLAAGYPPGKNPQLDGVYFFLIDPRESVLRDIYDLVPFLWSISACEPTSPATNIPLLVSSRTG</sequence>
<proteinExistence type="predicted"/>
<evidence type="ECO:0000256" key="1">
    <source>
        <dbReference type="SAM" id="MobiDB-lite"/>
    </source>
</evidence>
<feature type="domain" description="DUF569" evidence="2">
    <location>
        <begin position="389"/>
        <end position="475"/>
    </location>
</feature>